<evidence type="ECO:0000313" key="3">
    <source>
        <dbReference type="Proteomes" id="UP000215335"/>
    </source>
</evidence>
<comment type="caution">
    <text evidence="2">The sequence shown here is derived from an EMBL/GenBank/DDBJ whole genome shotgun (WGS) entry which is preliminary data.</text>
</comment>
<feature type="compositionally biased region" description="Polar residues" evidence="1">
    <location>
        <begin position="1"/>
        <end position="22"/>
    </location>
</feature>
<protein>
    <submittedName>
        <fullName evidence="2">Uncharacterized protein</fullName>
    </submittedName>
</protein>
<feature type="region of interest" description="Disordered" evidence="1">
    <location>
        <begin position="1"/>
        <end position="25"/>
    </location>
</feature>
<dbReference type="EMBL" id="NNAY01000826">
    <property type="protein sequence ID" value="OXU26308.1"/>
    <property type="molecule type" value="Genomic_DNA"/>
</dbReference>
<organism evidence="2 3">
    <name type="scientific">Trichomalopsis sarcophagae</name>
    <dbReference type="NCBI Taxonomy" id="543379"/>
    <lineage>
        <taxon>Eukaryota</taxon>
        <taxon>Metazoa</taxon>
        <taxon>Ecdysozoa</taxon>
        <taxon>Arthropoda</taxon>
        <taxon>Hexapoda</taxon>
        <taxon>Insecta</taxon>
        <taxon>Pterygota</taxon>
        <taxon>Neoptera</taxon>
        <taxon>Endopterygota</taxon>
        <taxon>Hymenoptera</taxon>
        <taxon>Apocrita</taxon>
        <taxon>Proctotrupomorpha</taxon>
        <taxon>Chalcidoidea</taxon>
        <taxon>Pteromalidae</taxon>
        <taxon>Pteromalinae</taxon>
        <taxon>Trichomalopsis</taxon>
    </lineage>
</organism>
<proteinExistence type="predicted"/>
<dbReference type="Proteomes" id="UP000215335">
    <property type="component" value="Unassembled WGS sequence"/>
</dbReference>
<accession>A0A232F786</accession>
<sequence length="115" mass="12667">MRKSLRTLNIPNSINDTGSPTQKTDDILKSASTGVIDARLNKRLEEKQIALTKSKESLGLKLSQVETSLTLQLIDKKDKAMQTIGTSILSKPPTRMTVLVSGKSIACRHCQNKPY</sequence>
<gene>
    <name evidence="2" type="ORF">TSAR_012448</name>
</gene>
<name>A0A232F786_9HYME</name>
<dbReference type="AlphaFoldDB" id="A0A232F786"/>
<reference evidence="2 3" key="1">
    <citation type="journal article" date="2017" name="Curr. Biol.">
        <title>The Evolution of Venom by Co-option of Single-Copy Genes.</title>
        <authorList>
            <person name="Martinson E.O."/>
            <person name="Mrinalini"/>
            <person name="Kelkar Y.D."/>
            <person name="Chang C.H."/>
            <person name="Werren J.H."/>
        </authorList>
    </citation>
    <scope>NUCLEOTIDE SEQUENCE [LARGE SCALE GENOMIC DNA]</scope>
    <source>
        <strain evidence="2 3">Alberta</strain>
        <tissue evidence="2">Whole body</tissue>
    </source>
</reference>
<evidence type="ECO:0000256" key="1">
    <source>
        <dbReference type="SAM" id="MobiDB-lite"/>
    </source>
</evidence>
<keyword evidence="3" id="KW-1185">Reference proteome</keyword>
<evidence type="ECO:0000313" key="2">
    <source>
        <dbReference type="EMBL" id="OXU26308.1"/>
    </source>
</evidence>